<dbReference type="PANTHER" id="PTHR24183:SF1">
    <property type="entry name" value="FIBRONECTIN TYPE 3 AND ANKYRIN REPEAT DOMAINS PROTEIN 1"/>
    <property type="match status" value="1"/>
</dbReference>
<dbReference type="GO" id="GO:0005634">
    <property type="term" value="C:nucleus"/>
    <property type="evidence" value="ECO:0007669"/>
    <property type="project" value="TreeGrafter"/>
</dbReference>
<proteinExistence type="predicted"/>
<sequence>MEALPECFLCVLRDMEKFEKDVTGVVASFREKRRVLTEAVSRSLGIPPPSDFSLPQSVFENESPKPPPRVAAALTGLVGNVIRSFVGAETLCQAVDACAGGGGTDDLALLLRVGADIDALVEGKNVLMRGVCSASLPAVEMLVEEGANLETEGEEGTDKGFTALVYACDKSHPEMVKFLVSRGQDTGHTPLSYAAYKGPLGIFEFLLSKGADVGKSVFEGTTVLHQAASGNQREIAEMILDRGLVNDVNVRNDALETPFLWTACHGIRDHMTRDSDAVADLLIARGADVHARNRGGNPFFIMQR</sequence>
<dbReference type="PRINTS" id="PR01415">
    <property type="entry name" value="ANKYRIN"/>
</dbReference>
<evidence type="ECO:0000313" key="1">
    <source>
        <dbReference type="EMBL" id="CEM07812.1"/>
    </source>
</evidence>
<dbReference type="AlphaFoldDB" id="A0A0G4F609"/>
<dbReference type="SUPFAM" id="SSF48403">
    <property type="entry name" value="Ankyrin repeat"/>
    <property type="match status" value="1"/>
</dbReference>
<dbReference type="VEuPathDB" id="CryptoDB:Cvel_15363"/>
<dbReference type="SMART" id="SM00248">
    <property type="entry name" value="ANK"/>
    <property type="match status" value="5"/>
</dbReference>
<dbReference type="EMBL" id="CDMZ01000147">
    <property type="protein sequence ID" value="CEM07812.1"/>
    <property type="molecule type" value="Genomic_DNA"/>
</dbReference>
<dbReference type="InterPro" id="IPR036770">
    <property type="entry name" value="Ankyrin_rpt-contain_sf"/>
</dbReference>
<dbReference type="PANTHER" id="PTHR24183">
    <property type="entry name" value="FIBRONECTIN TYPE 3 AND ANKYRIN REPEAT DOMAINS PROTEIN 1"/>
    <property type="match status" value="1"/>
</dbReference>
<reference evidence="1" key="1">
    <citation type="submission" date="2014-11" db="EMBL/GenBank/DDBJ databases">
        <authorList>
            <person name="Otto D Thomas"/>
            <person name="Naeem Raeece"/>
        </authorList>
    </citation>
    <scope>NUCLEOTIDE SEQUENCE</scope>
</reference>
<dbReference type="Pfam" id="PF12796">
    <property type="entry name" value="Ank_2"/>
    <property type="match status" value="1"/>
</dbReference>
<organism evidence="1">
    <name type="scientific">Chromera velia CCMP2878</name>
    <dbReference type="NCBI Taxonomy" id="1169474"/>
    <lineage>
        <taxon>Eukaryota</taxon>
        <taxon>Sar</taxon>
        <taxon>Alveolata</taxon>
        <taxon>Colpodellida</taxon>
        <taxon>Chromeraceae</taxon>
        <taxon>Chromera</taxon>
    </lineage>
</organism>
<protein>
    <submittedName>
        <fullName evidence="1">Uncharacterized protein</fullName>
    </submittedName>
</protein>
<dbReference type="Gene3D" id="1.25.40.20">
    <property type="entry name" value="Ankyrin repeat-containing domain"/>
    <property type="match status" value="2"/>
</dbReference>
<name>A0A0G4F609_9ALVE</name>
<accession>A0A0G4F609</accession>
<dbReference type="Pfam" id="PF00023">
    <property type="entry name" value="Ank"/>
    <property type="match status" value="1"/>
</dbReference>
<gene>
    <name evidence="1" type="ORF">Cvel_15363</name>
</gene>
<dbReference type="PhylomeDB" id="A0A0G4F609"/>
<dbReference type="InterPro" id="IPR002110">
    <property type="entry name" value="Ankyrin_rpt"/>
</dbReference>